<dbReference type="InterPro" id="IPR016686">
    <property type="entry name" value="Ribosomal_synth_fac_NIP7"/>
</dbReference>
<evidence type="ECO:0000313" key="9">
    <source>
        <dbReference type="EMBL" id="CCC94240.1"/>
    </source>
</evidence>
<dbReference type="PROSITE" id="PS50890">
    <property type="entry name" value="PUA"/>
    <property type="match status" value="1"/>
</dbReference>
<dbReference type="Gene3D" id="2.30.130.10">
    <property type="entry name" value="PUA domain"/>
    <property type="match status" value="1"/>
</dbReference>
<dbReference type="GO" id="GO:0003723">
    <property type="term" value="F:RNA binding"/>
    <property type="evidence" value="ECO:0007669"/>
    <property type="project" value="UniProtKB-KW"/>
</dbReference>
<keyword evidence="4 6" id="KW-0694">RNA-binding</keyword>
<proteinExistence type="inferred from homology"/>
<feature type="region of interest" description="Disordered" evidence="7">
    <location>
        <begin position="24"/>
        <end position="56"/>
    </location>
</feature>
<keyword evidence="5 6" id="KW-0539">Nucleus</keyword>
<evidence type="ECO:0000256" key="7">
    <source>
        <dbReference type="SAM" id="MobiDB-lite"/>
    </source>
</evidence>
<evidence type="ECO:0000256" key="2">
    <source>
        <dbReference type="ARBA" id="ARBA00009895"/>
    </source>
</evidence>
<name>G0UXX3_TRYCI</name>
<dbReference type="Pfam" id="PF03657">
    <property type="entry name" value="UPF0113"/>
    <property type="match status" value="1"/>
</dbReference>
<gene>
    <name evidence="9" type="ORF">TCIL3000_10_10190</name>
</gene>
<evidence type="ECO:0000259" key="8">
    <source>
        <dbReference type="SMART" id="SM00359"/>
    </source>
</evidence>
<dbReference type="SUPFAM" id="SSF88802">
    <property type="entry name" value="Pre-PUA domain"/>
    <property type="match status" value="2"/>
</dbReference>
<reference evidence="9" key="1">
    <citation type="journal article" date="2012" name="Proc. Natl. Acad. Sci. U.S.A.">
        <title>Antigenic diversity is generated by distinct evolutionary mechanisms in African trypanosome species.</title>
        <authorList>
            <person name="Jackson A.P."/>
            <person name="Berry A."/>
            <person name="Aslett M."/>
            <person name="Allison H.C."/>
            <person name="Burton P."/>
            <person name="Vavrova-Anderson J."/>
            <person name="Brown R."/>
            <person name="Browne H."/>
            <person name="Corton N."/>
            <person name="Hauser H."/>
            <person name="Gamble J."/>
            <person name="Gilderthorp R."/>
            <person name="Marcello L."/>
            <person name="McQuillan J."/>
            <person name="Otto T.D."/>
            <person name="Quail M.A."/>
            <person name="Sanders M.J."/>
            <person name="van Tonder A."/>
            <person name="Ginger M.L."/>
            <person name="Field M.C."/>
            <person name="Barry J.D."/>
            <person name="Hertz-Fowler C."/>
            <person name="Berriman M."/>
        </authorList>
    </citation>
    <scope>NUCLEOTIDE SEQUENCE</scope>
    <source>
        <strain evidence="9">IL3000</strain>
    </source>
</reference>
<keyword evidence="3 6" id="KW-0690">Ribosome biogenesis</keyword>
<dbReference type="SMART" id="SM00359">
    <property type="entry name" value="PUA"/>
    <property type="match status" value="1"/>
</dbReference>
<dbReference type="SUPFAM" id="SSF88697">
    <property type="entry name" value="PUA domain-like"/>
    <property type="match status" value="1"/>
</dbReference>
<comment type="subunit">
    <text evidence="6">Interacts with pre-ribosome complex.</text>
</comment>
<comment type="similarity">
    <text evidence="2 6">Belongs to the NIP7 family.</text>
</comment>
<protein>
    <recommendedName>
        <fullName evidence="6">60S ribosome subunit biogenesis protein NIP7 homolog</fullName>
    </recommendedName>
</protein>
<evidence type="ECO:0000256" key="3">
    <source>
        <dbReference type="ARBA" id="ARBA00022517"/>
    </source>
</evidence>
<evidence type="ECO:0000256" key="6">
    <source>
        <dbReference type="PIRNR" id="PIRNR017190"/>
    </source>
</evidence>
<dbReference type="InterPro" id="IPR002478">
    <property type="entry name" value="PUA"/>
</dbReference>
<comment type="function">
    <text evidence="6">Required for proper 27S pre-rRNA processing and 60S ribosome subunit assembly.</text>
</comment>
<dbReference type="InterPro" id="IPR015947">
    <property type="entry name" value="PUA-like_sf"/>
</dbReference>
<dbReference type="GO" id="GO:0042255">
    <property type="term" value="P:ribosome assembly"/>
    <property type="evidence" value="ECO:0007669"/>
    <property type="project" value="InterPro"/>
</dbReference>
<accession>G0UXX3</accession>
<organism evidence="9">
    <name type="scientific">Trypanosoma congolense (strain IL3000)</name>
    <dbReference type="NCBI Taxonomy" id="1068625"/>
    <lineage>
        <taxon>Eukaryota</taxon>
        <taxon>Discoba</taxon>
        <taxon>Euglenozoa</taxon>
        <taxon>Kinetoplastea</taxon>
        <taxon>Metakinetoplastina</taxon>
        <taxon>Trypanosomatida</taxon>
        <taxon>Trypanosomatidae</taxon>
        <taxon>Trypanosoma</taxon>
        <taxon>Nannomonas</taxon>
    </lineage>
</organism>
<dbReference type="AlphaFoldDB" id="G0UXX3"/>
<dbReference type="Pfam" id="PF17833">
    <property type="entry name" value="pre-PUA_NIP7"/>
    <property type="match status" value="2"/>
</dbReference>
<dbReference type="CDD" id="cd21146">
    <property type="entry name" value="Nip7_N_euk"/>
    <property type="match status" value="1"/>
</dbReference>
<dbReference type="EMBL" id="HE575323">
    <property type="protein sequence ID" value="CCC94240.1"/>
    <property type="molecule type" value="Genomic_DNA"/>
</dbReference>
<feature type="domain" description="PUA" evidence="8">
    <location>
        <begin position="124"/>
        <end position="199"/>
    </location>
</feature>
<comment type="subcellular location">
    <subcellularLocation>
        <location evidence="1">Nucleus</location>
        <location evidence="1">Nucleolus</location>
    </subcellularLocation>
</comment>
<dbReference type="CDD" id="cd21151">
    <property type="entry name" value="PUA_Nip7-like"/>
    <property type="match status" value="1"/>
</dbReference>
<evidence type="ECO:0000256" key="4">
    <source>
        <dbReference type="ARBA" id="ARBA00022884"/>
    </source>
</evidence>
<dbReference type="Gene3D" id="3.10.450.220">
    <property type="match status" value="1"/>
</dbReference>
<evidence type="ECO:0000256" key="1">
    <source>
        <dbReference type="ARBA" id="ARBA00004604"/>
    </source>
</evidence>
<dbReference type="FunFam" id="2.30.130.10:FF:000002">
    <property type="entry name" value="60S ribosome subunit biogenesis protein NIP7 homolog"/>
    <property type="match status" value="1"/>
</dbReference>
<dbReference type="InterPro" id="IPR055359">
    <property type="entry name" value="Nip7_N_euk"/>
</dbReference>
<dbReference type="InterPro" id="IPR040598">
    <property type="entry name" value="NIP7_N"/>
</dbReference>
<sequence length="209" mass="23276">MRPLTDEETKKLFDKLAQYIGPNTARLLQQKTPADGNRASSSGKDGGNGEADDDADQQSAEQSYVFRLHKSRIWYMPQRLARLASCVAKSNLMGIGVLFAKVTHNGHVRLQVTALEYIAQYSLFKVWLKPSQEQKFLYGGHVTRAGLGRITEATPRHQKVAVFSMSDVPLGFGVAALGTLECRRCEMNSTVLFHEADVGEYLRDEARLT</sequence>
<dbReference type="VEuPathDB" id="TriTrypDB:TcIL3000_10_10190"/>
<dbReference type="PIRSF" id="PIRSF017190">
    <property type="entry name" value="Rbsml_synth_fac_NIP7"/>
    <property type="match status" value="1"/>
</dbReference>
<evidence type="ECO:0000256" key="5">
    <source>
        <dbReference type="ARBA" id="ARBA00023242"/>
    </source>
</evidence>
<dbReference type="InterPro" id="IPR005155">
    <property type="entry name" value="UPF0113_PUA"/>
</dbReference>
<feature type="compositionally biased region" description="Polar residues" evidence="7">
    <location>
        <begin position="26"/>
        <end position="42"/>
    </location>
</feature>
<dbReference type="GO" id="GO:0005730">
    <property type="term" value="C:nucleolus"/>
    <property type="evidence" value="ECO:0007669"/>
    <property type="project" value="UniProtKB-SubCell"/>
</dbReference>
<dbReference type="InterPro" id="IPR036974">
    <property type="entry name" value="PUA_sf"/>
</dbReference>